<dbReference type="Proteomes" id="UP000700596">
    <property type="component" value="Unassembled WGS sequence"/>
</dbReference>
<evidence type="ECO:0000256" key="4">
    <source>
        <dbReference type="ARBA" id="ARBA00023136"/>
    </source>
</evidence>
<evidence type="ECO:0000313" key="8">
    <source>
        <dbReference type="EMBL" id="KAH7108661.1"/>
    </source>
</evidence>
<evidence type="ECO:0000256" key="5">
    <source>
        <dbReference type="SAM" id="MobiDB-lite"/>
    </source>
</evidence>
<gene>
    <name evidence="8" type="ORF">B0J11DRAFT_586836</name>
</gene>
<accession>A0A9P9I5N3</accession>
<keyword evidence="3 6" id="KW-1133">Transmembrane helix</keyword>
<evidence type="ECO:0000313" key="9">
    <source>
        <dbReference type="Proteomes" id="UP000700596"/>
    </source>
</evidence>
<dbReference type="EMBL" id="JAGMWT010000038">
    <property type="protein sequence ID" value="KAH7108661.1"/>
    <property type="molecule type" value="Genomic_DNA"/>
</dbReference>
<evidence type="ECO:0000256" key="1">
    <source>
        <dbReference type="ARBA" id="ARBA00004167"/>
    </source>
</evidence>
<feature type="region of interest" description="Disordered" evidence="5">
    <location>
        <begin position="166"/>
        <end position="188"/>
    </location>
</feature>
<keyword evidence="9" id="KW-1185">Reference proteome</keyword>
<evidence type="ECO:0000256" key="2">
    <source>
        <dbReference type="ARBA" id="ARBA00022692"/>
    </source>
</evidence>
<protein>
    <submittedName>
        <fullName evidence="8">Uncharacterized protein</fullName>
    </submittedName>
</protein>
<reference evidence="8" key="1">
    <citation type="journal article" date="2021" name="Nat. Commun.">
        <title>Genetic determinants of endophytism in the Arabidopsis root mycobiome.</title>
        <authorList>
            <person name="Mesny F."/>
            <person name="Miyauchi S."/>
            <person name="Thiergart T."/>
            <person name="Pickel B."/>
            <person name="Atanasova L."/>
            <person name="Karlsson M."/>
            <person name="Huettel B."/>
            <person name="Barry K.W."/>
            <person name="Haridas S."/>
            <person name="Chen C."/>
            <person name="Bauer D."/>
            <person name="Andreopoulos W."/>
            <person name="Pangilinan J."/>
            <person name="LaButti K."/>
            <person name="Riley R."/>
            <person name="Lipzen A."/>
            <person name="Clum A."/>
            <person name="Drula E."/>
            <person name="Henrissat B."/>
            <person name="Kohler A."/>
            <person name="Grigoriev I.V."/>
            <person name="Martin F.M."/>
            <person name="Hacquard S."/>
        </authorList>
    </citation>
    <scope>NUCLEOTIDE SEQUENCE</scope>
    <source>
        <strain evidence="8">MPI-CAGE-CH-0243</strain>
    </source>
</reference>
<feature type="compositionally biased region" description="Low complexity" evidence="5">
    <location>
        <begin position="289"/>
        <end position="299"/>
    </location>
</feature>
<comment type="caution">
    <text evidence="8">The sequence shown here is derived from an EMBL/GenBank/DDBJ whole genome shotgun (WGS) entry which is preliminary data.</text>
</comment>
<dbReference type="GO" id="GO:0071944">
    <property type="term" value="C:cell periphery"/>
    <property type="evidence" value="ECO:0007669"/>
    <property type="project" value="UniProtKB-ARBA"/>
</dbReference>
<feature type="chain" id="PRO_5040188516" evidence="7">
    <location>
        <begin position="22"/>
        <end position="349"/>
    </location>
</feature>
<keyword evidence="7" id="KW-0732">Signal</keyword>
<proteinExistence type="predicted"/>
<feature type="compositionally biased region" description="Polar residues" evidence="5">
    <location>
        <begin position="267"/>
        <end position="282"/>
    </location>
</feature>
<dbReference type="AlphaFoldDB" id="A0A9P9I5N3"/>
<feature type="region of interest" description="Disordered" evidence="5">
    <location>
        <begin position="227"/>
        <end position="349"/>
    </location>
</feature>
<evidence type="ECO:0000256" key="7">
    <source>
        <dbReference type="SAM" id="SignalP"/>
    </source>
</evidence>
<feature type="transmembrane region" description="Helical" evidence="6">
    <location>
        <begin position="195"/>
        <end position="219"/>
    </location>
</feature>
<comment type="subcellular location">
    <subcellularLocation>
        <location evidence="1">Membrane</location>
        <topology evidence="1">Single-pass membrane protein</topology>
    </subcellularLocation>
</comment>
<keyword evidence="2 6" id="KW-0812">Transmembrane</keyword>
<sequence length="349" mass="36515">MAGRLPITLLSALAWARLTTALVPADPTITAAAILPRQNNDRFIGWVEASGTWYSEQCNSGLTWYQDNKYAQCCPVSLASCYAPTACVSGSLIYPYSDKSTTRTIACTENFGNSLYSVCNTAFIFENFGDSNPKTDIVCGESSVNWSYYRKVPATATEKIATTPLPSSAIPNSAPAAASPTTSQVNTEKKGSSKAWIAGAVAGPIIGIALIGLIAFFLIRRKKKATTQPVNGSTTLAATGGAPAGVGVGGFENKPQMSQPPVAGGFNPNSAYNQNAEQNQYGQPPLSPAPQYSAPYAAPGSPPPQGHYVPDHKQTYQHTTQAHPDVAELGGASSTTPMSGAAELPSNSK</sequence>
<dbReference type="GO" id="GO:0016020">
    <property type="term" value="C:membrane"/>
    <property type="evidence" value="ECO:0007669"/>
    <property type="project" value="UniProtKB-SubCell"/>
</dbReference>
<keyword evidence="4 6" id="KW-0472">Membrane</keyword>
<feature type="compositionally biased region" description="Low complexity" evidence="5">
    <location>
        <begin position="232"/>
        <end position="241"/>
    </location>
</feature>
<evidence type="ECO:0000256" key="6">
    <source>
        <dbReference type="SAM" id="Phobius"/>
    </source>
</evidence>
<dbReference type="InterPro" id="IPR051694">
    <property type="entry name" value="Immunoregulatory_rcpt-like"/>
</dbReference>
<feature type="compositionally biased region" description="Low complexity" evidence="5">
    <location>
        <begin position="166"/>
        <end position="183"/>
    </location>
</feature>
<dbReference type="NCBIfam" id="TIGR01167">
    <property type="entry name" value="LPXTG_anchor"/>
    <property type="match status" value="1"/>
</dbReference>
<dbReference type="PANTHER" id="PTHR15549">
    <property type="entry name" value="PAIRED IMMUNOGLOBULIN-LIKE TYPE 2 RECEPTOR"/>
    <property type="match status" value="1"/>
</dbReference>
<name>A0A9P9I5N3_9PLEO</name>
<feature type="signal peptide" evidence="7">
    <location>
        <begin position="1"/>
        <end position="21"/>
    </location>
</feature>
<evidence type="ECO:0000256" key="3">
    <source>
        <dbReference type="ARBA" id="ARBA00022989"/>
    </source>
</evidence>
<organism evidence="8 9">
    <name type="scientific">Dendryphion nanum</name>
    <dbReference type="NCBI Taxonomy" id="256645"/>
    <lineage>
        <taxon>Eukaryota</taxon>
        <taxon>Fungi</taxon>
        <taxon>Dikarya</taxon>
        <taxon>Ascomycota</taxon>
        <taxon>Pezizomycotina</taxon>
        <taxon>Dothideomycetes</taxon>
        <taxon>Pleosporomycetidae</taxon>
        <taxon>Pleosporales</taxon>
        <taxon>Torulaceae</taxon>
        <taxon>Dendryphion</taxon>
    </lineage>
</organism>
<dbReference type="OrthoDB" id="3557178at2759"/>